<dbReference type="EMBL" id="KN716402">
    <property type="protein sequence ID" value="KJH45528.1"/>
    <property type="molecule type" value="Genomic_DNA"/>
</dbReference>
<name>A0A0D8XLL1_DICVI</name>
<organism evidence="3 4">
    <name type="scientific">Dictyocaulus viviparus</name>
    <name type="common">Bovine lungworm</name>
    <dbReference type="NCBI Taxonomy" id="29172"/>
    <lineage>
        <taxon>Eukaryota</taxon>
        <taxon>Metazoa</taxon>
        <taxon>Ecdysozoa</taxon>
        <taxon>Nematoda</taxon>
        <taxon>Chromadorea</taxon>
        <taxon>Rhabditida</taxon>
        <taxon>Rhabditina</taxon>
        <taxon>Rhabditomorpha</taxon>
        <taxon>Strongyloidea</taxon>
        <taxon>Metastrongylidae</taxon>
        <taxon>Dictyocaulus</taxon>
    </lineage>
</organism>
<evidence type="ECO:0000256" key="1">
    <source>
        <dbReference type="ARBA" id="ARBA00022837"/>
    </source>
</evidence>
<dbReference type="Proteomes" id="UP000053766">
    <property type="component" value="Unassembled WGS sequence"/>
</dbReference>
<feature type="domain" description="EF-hand" evidence="2">
    <location>
        <begin position="28"/>
        <end position="75"/>
    </location>
</feature>
<dbReference type="AlphaFoldDB" id="A0A0D8XLL1"/>
<dbReference type="InterPro" id="IPR002048">
    <property type="entry name" value="EF_hand_dom"/>
</dbReference>
<dbReference type="Gene3D" id="1.10.238.10">
    <property type="entry name" value="EF-hand"/>
    <property type="match status" value="1"/>
</dbReference>
<dbReference type="InterPro" id="IPR018247">
    <property type="entry name" value="EF_Hand_1_Ca_BS"/>
</dbReference>
<keyword evidence="1" id="KW-0106">Calcium</keyword>
<evidence type="ECO:0000313" key="4">
    <source>
        <dbReference type="Proteomes" id="UP000053766"/>
    </source>
</evidence>
<sequence>MALNNGRYRSYYRTQFQQLKSPRNDQFGIPLNELRNHLQNQRTSTNLRDDQIDLLIREADQNGDQRITVEEFEELAFE</sequence>
<reference evidence="4" key="2">
    <citation type="journal article" date="2016" name="Sci. Rep.">
        <title>Dictyocaulus viviparus genome, variome and transcriptome elucidate lungworm biology and support future intervention.</title>
        <authorList>
            <person name="McNulty S.N."/>
            <person name="Strube C."/>
            <person name="Rosa B.A."/>
            <person name="Martin J.C."/>
            <person name="Tyagi R."/>
            <person name="Choi Y.J."/>
            <person name="Wang Q."/>
            <person name="Hallsworth Pepin K."/>
            <person name="Zhang X."/>
            <person name="Ozersky P."/>
            <person name="Wilson R.K."/>
            <person name="Sternberg P.W."/>
            <person name="Gasser R.B."/>
            <person name="Mitreva M."/>
        </authorList>
    </citation>
    <scope>NUCLEOTIDE SEQUENCE [LARGE SCALE GENOMIC DNA]</scope>
    <source>
        <strain evidence="4">HannoverDv2000</strain>
    </source>
</reference>
<protein>
    <recommendedName>
        <fullName evidence="2">EF-hand domain-containing protein</fullName>
    </recommendedName>
</protein>
<dbReference type="SUPFAM" id="SSF47473">
    <property type="entry name" value="EF-hand"/>
    <property type="match status" value="1"/>
</dbReference>
<dbReference type="GO" id="GO:0005509">
    <property type="term" value="F:calcium ion binding"/>
    <property type="evidence" value="ECO:0007669"/>
    <property type="project" value="InterPro"/>
</dbReference>
<dbReference type="InterPro" id="IPR011992">
    <property type="entry name" value="EF-hand-dom_pair"/>
</dbReference>
<dbReference type="Pfam" id="PF13499">
    <property type="entry name" value="EF-hand_7"/>
    <property type="match status" value="1"/>
</dbReference>
<evidence type="ECO:0000259" key="2">
    <source>
        <dbReference type="Pfam" id="PF13499"/>
    </source>
</evidence>
<dbReference type="OrthoDB" id="418595at2759"/>
<proteinExistence type="predicted"/>
<evidence type="ECO:0000313" key="3">
    <source>
        <dbReference type="EMBL" id="KJH45528.1"/>
    </source>
</evidence>
<keyword evidence="4" id="KW-1185">Reference proteome</keyword>
<reference evidence="3 4" key="1">
    <citation type="submission" date="2013-11" db="EMBL/GenBank/DDBJ databases">
        <title>Draft genome of the bovine lungworm Dictyocaulus viviparus.</title>
        <authorList>
            <person name="Mitreva M."/>
        </authorList>
    </citation>
    <scope>NUCLEOTIDE SEQUENCE [LARGE SCALE GENOMIC DNA]</scope>
    <source>
        <strain evidence="3 4">HannoverDv2000</strain>
    </source>
</reference>
<gene>
    <name evidence="3" type="ORF">DICVIV_08406</name>
</gene>
<dbReference type="PROSITE" id="PS00018">
    <property type="entry name" value="EF_HAND_1"/>
    <property type="match status" value="1"/>
</dbReference>
<accession>A0A0D8XLL1</accession>